<evidence type="ECO:0000256" key="2">
    <source>
        <dbReference type="SAM" id="Phobius"/>
    </source>
</evidence>
<keyword evidence="4" id="KW-1185">Reference proteome</keyword>
<feature type="compositionally biased region" description="Basic and acidic residues" evidence="1">
    <location>
        <begin position="447"/>
        <end position="469"/>
    </location>
</feature>
<dbReference type="Proteomes" id="UP000821866">
    <property type="component" value="Chromosome 9"/>
</dbReference>
<reference evidence="3" key="1">
    <citation type="journal article" date="2020" name="Cell">
        <title>Large-Scale Comparative Analyses of Tick Genomes Elucidate Their Genetic Diversity and Vector Capacities.</title>
        <authorList>
            <consortium name="Tick Genome and Microbiome Consortium (TIGMIC)"/>
            <person name="Jia N."/>
            <person name="Wang J."/>
            <person name="Shi W."/>
            <person name="Du L."/>
            <person name="Sun Y."/>
            <person name="Zhan W."/>
            <person name="Jiang J.F."/>
            <person name="Wang Q."/>
            <person name="Zhang B."/>
            <person name="Ji P."/>
            <person name="Bell-Sakyi L."/>
            <person name="Cui X.M."/>
            <person name="Yuan T.T."/>
            <person name="Jiang B.G."/>
            <person name="Yang W.F."/>
            <person name="Lam T.T."/>
            <person name="Chang Q.C."/>
            <person name="Ding S.J."/>
            <person name="Wang X.J."/>
            <person name="Zhu J.G."/>
            <person name="Ruan X.D."/>
            <person name="Zhao L."/>
            <person name="Wei J.T."/>
            <person name="Ye R.Z."/>
            <person name="Que T.C."/>
            <person name="Du C.H."/>
            <person name="Zhou Y.H."/>
            <person name="Cheng J.X."/>
            <person name="Dai P.F."/>
            <person name="Guo W.B."/>
            <person name="Han X.H."/>
            <person name="Huang E.J."/>
            <person name="Li L.F."/>
            <person name="Wei W."/>
            <person name="Gao Y.C."/>
            <person name="Liu J.Z."/>
            <person name="Shao H.Z."/>
            <person name="Wang X."/>
            <person name="Wang C.C."/>
            <person name="Yang T.C."/>
            <person name="Huo Q.B."/>
            <person name="Li W."/>
            <person name="Chen H.Y."/>
            <person name="Chen S.E."/>
            <person name="Zhou L.G."/>
            <person name="Ni X.B."/>
            <person name="Tian J.H."/>
            <person name="Sheng Y."/>
            <person name="Liu T."/>
            <person name="Pan Y.S."/>
            <person name="Xia L.Y."/>
            <person name="Li J."/>
            <person name="Zhao F."/>
            <person name="Cao W.C."/>
        </authorList>
    </citation>
    <scope>NUCLEOTIDE SEQUENCE</scope>
    <source>
        <strain evidence="3">Rmic-2018</strain>
    </source>
</reference>
<feature type="compositionally biased region" description="Polar residues" evidence="1">
    <location>
        <begin position="431"/>
        <end position="446"/>
    </location>
</feature>
<feature type="compositionally biased region" description="Basic and acidic residues" evidence="1">
    <location>
        <begin position="520"/>
        <end position="529"/>
    </location>
</feature>
<gene>
    <name evidence="3" type="ORF">HPB51_017435</name>
</gene>
<proteinExistence type="predicted"/>
<feature type="region of interest" description="Disordered" evidence="1">
    <location>
        <begin position="126"/>
        <end position="193"/>
    </location>
</feature>
<feature type="compositionally biased region" description="Low complexity" evidence="1">
    <location>
        <begin position="180"/>
        <end position="189"/>
    </location>
</feature>
<name>A0A9J6D5W7_RHIMP</name>
<feature type="compositionally biased region" description="Polar residues" evidence="1">
    <location>
        <begin position="143"/>
        <end position="173"/>
    </location>
</feature>
<keyword evidence="2" id="KW-1133">Transmembrane helix</keyword>
<organism evidence="3 4">
    <name type="scientific">Rhipicephalus microplus</name>
    <name type="common">Cattle tick</name>
    <name type="synonym">Boophilus microplus</name>
    <dbReference type="NCBI Taxonomy" id="6941"/>
    <lineage>
        <taxon>Eukaryota</taxon>
        <taxon>Metazoa</taxon>
        <taxon>Ecdysozoa</taxon>
        <taxon>Arthropoda</taxon>
        <taxon>Chelicerata</taxon>
        <taxon>Arachnida</taxon>
        <taxon>Acari</taxon>
        <taxon>Parasitiformes</taxon>
        <taxon>Ixodida</taxon>
        <taxon>Ixodoidea</taxon>
        <taxon>Ixodidae</taxon>
        <taxon>Rhipicephalinae</taxon>
        <taxon>Rhipicephalus</taxon>
        <taxon>Boophilus</taxon>
    </lineage>
</organism>
<keyword evidence="2" id="KW-0812">Transmembrane</keyword>
<keyword evidence="2" id="KW-0472">Membrane</keyword>
<feature type="compositionally biased region" description="Low complexity" evidence="1">
    <location>
        <begin position="470"/>
        <end position="495"/>
    </location>
</feature>
<reference evidence="3" key="2">
    <citation type="submission" date="2021-09" db="EMBL/GenBank/DDBJ databases">
        <authorList>
            <person name="Jia N."/>
            <person name="Wang J."/>
            <person name="Shi W."/>
            <person name="Du L."/>
            <person name="Sun Y."/>
            <person name="Zhan W."/>
            <person name="Jiang J."/>
            <person name="Wang Q."/>
            <person name="Zhang B."/>
            <person name="Ji P."/>
            <person name="Sakyi L.B."/>
            <person name="Cui X."/>
            <person name="Yuan T."/>
            <person name="Jiang B."/>
            <person name="Yang W."/>
            <person name="Lam T.T.-Y."/>
            <person name="Chang Q."/>
            <person name="Ding S."/>
            <person name="Wang X."/>
            <person name="Zhu J."/>
            <person name="Ruan X."/>
            <person name="Zhao L."/>
            <person name="Wei J."/>
            <person name="Que T."/>
            <person name="Du C."/>
            <person name="Cheng J."/>
            <person name="Dai P."/>
            <person name="Han X."/>
            <person name="Huang E."/>
            <person name="Gao Y."/>
            <person name="Liu J."/>
            <person name="Shao H."/>
            <person name="Ye R."/>
            <person name="Li L."/>
            <person name="Wei W."/>
            <person name="Wang X."/>
            <person name="Wang C."/>
            <person name="Huo Q."/>
            <person name="Li W."/>
            <person name="Guo W."/>
            <person name="Chen H."/>
            <person name="Chen S."/>
            <person name="Zhou L."/>
            <person name="Zhou L."/>
            <person name="Ni X."/>
            <person name="Tian J."/>
            <person name="Zhou Y."/>
            <person name="Sheng Y."/>
            <person name="Liu T."/>
            <person name="Pan Y."/>
            <person name="Xia L."/>
            <person name="Li J."/>
            <person name="Zhao F."/>
            <person name="Cao W."/>
        </authorList>
    </citation>
    <scope>NUCLEOTIDE SEQUENCE</scope>
    <source>
        <strain evidence="3">Rmic-2018</strain>
        <tissue evidence="3">Larvae</tissue>
    </source>
</reference>
<feature type="transmembrane region" description="Helical" evidence="2">
    <location>
        <begin position="38"/>
        <end position="57"/>
    </location>
</feature>
<feature type="compositionally biased region" description="Low complexity" evidence="1">
    <location>
        <begin position="217"/>
        <end position="238"/>
    </location>
</feature>
<evidence type="ECO:0000256" key="1">
    <source>
        <dbReference type="SAM" id="MobiDB-lite"/>
    </source>
</evidence>
<feature type="region of interest" description="Disordered" evidence="1">
    <location>
        <begin position="402"/>
        <end position="529"/>
    </location>
</feature>
<sequence length="667" mass="70530">MLVLPARHMYSFSNTIGVLDSHLIDVAGLPLVSLRSAFLARVSLVLIVPFANAVGFANTRNAGVSREIYAHTSEKHAATASRLSVRSRGKQRRAVHFVGATRFSGGARKALPPAHSFFALPDGESWRSASATPVHSPDRRSMSQKMQVTPGSSTVFQVPSTARSPPPTYSSSDMRPAMASSGTSPSGSSRLVTVVAPPGASGLSPVSMTQSWFGSGFGSRSRSRSGSPSQYSRSYSRSSRPRSRHSSSKTSARSSFLSTYSARSLIVNAARKSTMPFTRLPAGLDQKTAGYWVLALAIFCLAASSALVATLLNRTAASQAGFDEESNIANNEPALHLREQTRLPESFEFEMHFGQRRTTKSTTLRTPPFFSVTARPRSRATPTPIPWTVTGYPSKRTIITEPTDQYPETVPGDVTAPPEPVTLTRGDFPTPENSTISGESGNVTEHVTNEVKTTEITESEEHKSSEASEKTSAADVELSSLETSAVASSSETTDATGKEAEALQTTEAASTGEITSATSKNKEGLEAAKEGSYGEIVKAAKKEAEGLATNETVSPTETTRAGGTYAEAYAAGEAGRSGEITGATKNETEALAILETVSTSKATEAGSKDLEGLATTGTTSSDVITEAISKGTKASGTTEISEKGNPKTLDFYDDNNYDMLPEAAPMP</sequence>
<dbReference type="EMBL" id="JABSTU010000011">
    <property type="protein sequence ID" value="KAH8009445.1"/>
    <property type="molecule type" value="Genomic_DNA"/>
</dbReference>
<feature type="transmembrane region" description="Helical" evidence="2">
    <location>
        <begin position="289"/>
        <end position="312"/>
    </location>
</feature>
<evidence type="ECO:0000313" key="4">
    <source>
        <dbReference type="Proteomes" id="UP000821866"/>
    </source>
</evidence>
<comment type="caution">
    <text evidence="3">The sequence shown here is derived from an EMBL/GenBank/DDBJ whole genome shotgun (WGS) entry which is preliminary data.</text>
</comment>
<dbReference type="AlphaFoldDB" id="A0A9J6D5W7"/>
<accession>A0A9J6D5W7</accession>
<feature type="region of interest" description="Disordered" evidence="1">
    <location>
        <begin position="629"/>
        <end position="667"/>
    </location>
</feature>
<protein>
    <submittedName>
        <fullName evidence="3">Uncharacterized protein</fullName>
    </submittedName>
</protein>
<feature type="region of interest" description="Disordered" evidence="1">
    <location>
        <begin position="217"/>
        <end position="252"/>
    </location>
</feature>
<feature type="compositionally biased region" description="Polar residues" evidence="1">
    <location>
        <begin position="503"/>
        <end position="519"/>
    </location>
</feature>
<evidence type="ECO:0000313" key="3">
    <source>
        <dbReference type="EMBL" id="KAH8009445.1"/>
    </source>
</evidence>